<name>A0A1I1RNJ7_9FLAO</name>
<protein>
    <submittedName>
        <fullName evidence="1">Uncharacterized protein</fullName>
    </submittedName>
</protein>
<gene>
    <name evidence="1" type="ORF">SAMN05216297_10779</name>
</gene>
<accession>A0A1I1RNJ7</accession>
<dbReference type="STRING" id="739143.SAMN05216297_10779"/>
<organism evidence="1 2">
    <name type="scientific">Flavobacterium phragmitis</name>
    <dbReference type="NCBI Taxonomy" id="739143"/>
    <lineage>
        <taxon>Bacteria</taxon>
        <taxon>Pseudomonadati</taxon>
        <taxon>Bacteroidota</taxon>
        <taxon>Flavobacteriia</taxon>
        <taxon>Flavobacteriales</taxon>
        <taxon>Flavobacteriaceae</taxon>
        <taxon>Flavobacterium</taxon>
    </lineage>
</organism>
<dbReference type="AlphaFoldDB" id="A0A1I1RNJ7"/>
<evidence type="ECO:0000313" key="2">
    <source>
        <dbReference type="Proteomes" id="UP000199672"/>
    </source>
</evidence>
<keyword evidence="2" id="KW-1185">Reference proteome</keyword>
<dbReference type="EMBL" id="FOMH01000007">
    <property type="protein sequence ID" value="SFD35919.1"/>
    <property type="molecule type" value="Genomic_DNA"/>
</dbReference>
<sequence length="170" mass="19766">MKKHFLHIGLLFFFAVSYSQNEVSIMQKDKSEFKVNFADGFESLKIKNSKTKQTQLIDNLEASITDKPSHLEINDYNFDGFTDFAVYHTDDGMGVYTIYQIFIFNPKNKQFESLKFPSNFNPQCDMFCDIKVDKTKKTLTSSCRGGAKFHTDFWKYDKNKKLILAQTLSD</sequence>
<dbReference type="Proteomes" id="UP000199672">
    <property type="component" value="Unassembled WGS sequence"/>
</dbReference>
<dbReference type="InterPro" id="IPR058087">
    <property type="entry name" value="XAC2610_dom"/>
</dbReference>
<reference evidence="2" key="1">
    <citation type="submission" date="2016-10" db="EMBL/GenBank/DDBJ databases">
        <authorList>
            <person name="Varghese N."/>
            <person name="Submissions S."/>
        </authorList>
    </citation>
    <scope>NUCLEOTIDE SEQUENCE [LARGE SCALE GENOMIC DNA]</scope>
    <source>
        <strain evidence="2">CGMCC 1.10370</strain>
    </source>
</reference>
<dbReference type="NCBIfam" id="NF047539">
    <property type="entry name" value="XAC2610_fam"/>
    <property type="match status" value="1"/>
</dbReference>
<evidence type="ECO:0000313" key="1">
    <source>
        <dbReference type="EMBL" id="SFD35919.1"/>
    </source>
</evidence>
<proteinExistence type="predicted"/>